<protein>
    <submittedName>
        <fullName evidence="4">Uncharacterized protein</fullName>
    </submittedName>
</protein>
<name>A0A6P0H9V0_9ACTN</name>
<organism evidence="4 6">
    <name type="scientific">Modestobacter muralis</name>
    <dbReference type="NCBI Taxonomy" id="1608614"/>
    <lineage>
        <taxon>Bacteria</taxon>
        <taxon>Bacillati</taxon>
        <taxon>Actinomycetota</taxon>
        <taxon>Actinomycetes</taxon>
        <taxon>Geodermatophilales</taxon>
        <taxon>Geodermatophilaceae</taxon>
        <taxon>Modestobacter</taxon>
    </lineage>
</organism>
<dbReference type="EMBL" id="JAAGWB010000033">
    <property type="protein sequence ID" value="NEN51606.1"/>
    <property type="molecule type" value="Genomic_DNA"/>
</dbReference>
<keyword evidence="5" id="KW-1185">Reference proteome</keyword>
<comment type="caution">
    <text evidence="4">The sequence shown here is derived from an EMBL/GenBank/DDBJ whole genome shotgun (WGS) entry which is preliminary data.</text>
</comment>
<evidence type="ECO:0000313" key="3">
    <source>
        <dbReference type="EMBL" id="NEK94718.1"/>
    </source>
</evidence>
<keyword evidence="2" id="KW-0472">Membrane</keyword>
<dbReference type="Proteomes" id="UP000471152">
    <property type="component" value="Unassembled WGS sequence"/>
</dbReference>
<evidence type="ECO:0000313" key="5">
    <source>
        <dbReference type="Proteomes" id="UP000468828"/>
    </source>
</evidence>
<keyword evidence="2" id="KW-1133">Transmembrane helix</keyword>
<gene>
    <name evidence="4" type="ORF">G3R41_11785</name>
    <name evidence="3" type="ORF">GCU67_11130</name>
</gene>
<evidence type="ECO:0000256" key="1">
    <source>
        <dbReference type="SAM" id="MobiDB-lite"/>
    </source>
</evidence>
<evidence type="ECO:0000256" key="2">
    <source>
        <dbReference type="SAM" id="Phobius"/>
    </source>
</evidence>
<evidence type="ECO:0000313" key="4">
    <source>
        <dbReference type="EMBL" id="NEN51606.1"/>
    </source>
</evidence>
<proteinExistence type="predicted"/>
<dbReference type="RefSeq" id="WP_163611288.1">
    <property type="nucleotide sequence ID" value="NZ_JAAGWB010000033.1"/>
</dbReference>
<dbReference type="AlphaFoldDB" id="A0A6P0H9V0"/>
<dbReference type="Proteomes" id="UP000468828">
    <property type="component" value="Unassembled WGS sequence"/>
</dbReference>
<keyword evidence="2" id="KW-0812">Transmembrane</keyword>
<dbReference type="EMBL" id="JAAGWH010000031">
    <property type="protein sequence ID" value="NEK94718.1"/>
    <property type="molecule type" value="Genomic_DNA"/>
</dbReference>
<feature type="transmembrane region" description="Helical" evidence="2">
    <location>
        <begin position="33"/>
        <end position="54"/>
    </location>
</feature>
<feature type="region of interest" description="Disordered" evidence="1">
    <location>
        <begin position="193"/>
        <end position="217"/>
    </location>
</feature>
<reference evidence="4 6" key="2">
    <citation type="submission" date="2020-02" db="EMBL/GenBank/DDBJ databases">
        <title>The WGS of Modestobacter muralis DSM 100205.</title>
        <authorList>
            <person name="Jiang Z."/>
        </authorList>
    </citation>
    <scope>NUCLEOTIDE SEQUENCE [LARGE SCALE GENOMIC DNA]</scope>
    <source>
        <strain evidence="4 6">DSM 100205</strain>
    </source>
</reference>
<accession>A0A6P0H9V0</accession>
<reference evidence="3 5" key="1">
    <citation type="submission" date="2020-01" db="EMBL/GenBank/DDBJ databases">
        <title>the WGS Modestobacter muralis CPCC 204518.</title>
        <authorList>
            <person name="Jiang Z."/>
        </authorList>
    </citation>
    <scope>NUCLEOTIDE SEQUENCE [LARGE SCALE GENOMIC DNA]</scope>
    <source>
        <strain evidence="3 5">DSM 100205</strain>
    </source>
</reference>
<sequence length="217" mass="21894">MPVRPLLARCGLALLVLLGAVLAAVGGIAIGGAGLLAVALSGAVAACLGAGIAREGDDPRRAPADTALRAAAGTVAGLLLISGCVVLAGSAVAVLAVVAVLGLLLARWGLRAARAARVDARTPATRTSLVGGDDGRWVHGLSVQELGREWVRSSAALAAARDPFTRQELVRRRQEALDELERRDPAGFARWLEGGATADSDPAEYVSGDPAAGSEAA</sequence>
<evidence type="ECO:0000313" key="6">
    <source>
        <dbReference type="Proteomes" id="UP000471152"/>
    </source>
</evidence>